<evidence type="ECO:0000256" key="1">
    <source>
        <dbReference type="SAM" id="SignalP"/>
    </source>
</evidence>
<feature type="domain" description="Deacetylase PdaC" evidence="3">
    <location>
        <begin position="59"/>
        <end position="150"/>
    </location>
</feature>
<evidence type="ECO:0000313" key="5">
    <source>
        <dbReference type="Proteomes" id="UP000281915"/>
    </source>
</evidence>
<feature type="chain" id="PRO_5017997685" evidence="1">
    <location>
        <begin position="28"/>
        <end position="261"/>
    </location>
</feature>
<comment type="caution">
    <text evidence="4">The sequence shown here is derived from an EMBL/GenBank/DDBJ whole genome shotgun (WGS) entry which is preliminary data.</text>
</comment>
<reference evidence="4 5" key="1">
    <citation type="submission" date="2018-10" db="EMBL/GenBank/DDBJ databases">
        <title>Phylogenomics of Brevibacillus.</title>
        <authorList>
            <person name="Dunlap C."/>
        </authorList>
    </citation>
    <scope>NUCLEOTIDE SEQUENCE [LARGE SCALE GENOMIC DNA]</scope>
    <source>
        <strain evidence="4 5">JCM 15085</strain>
    </source>
</reference>
<dbReference type="Proteomes" id="UP000281915">
    <property type="component" value="Unassembled WGS sequence"/>
</dbReference>
<gene>
    <name evidence="4" type="ORF">EDM58_06260</name>
</gene>
<feature type="domain" description="DUF3298" evidence="2">
    <location>
        <begin position="171"/>
        <end position="245"/>
    </location>
</feature>
<proteinExistence type="predicted"/>
<evidence type="ECO:0000259" key="3">
    <source>
        <dbReference type="Pfam" id="PF13739"/>
    </source>
</evidence>
<dbReference type="InterPro" id="IPR037126">
    <property type="entry name" value="PdaC/RsiV-like_sf"/>
</dbReference>
<sequence>MNPRKSLLSSLLTSILILGAVSNPALAAANAPALSAPAASGSQQGASIVFTPKSTNFTTKEYEARITIPLISGLADKTYQAQLNAELEKHAAESLKTVQQQSKRDAELAKKEGWEMRPHVLDISYEVYTTGKLLSFGVTTYTYTGGAHGMADVQYFNVPNLEKTHNLQLSELFQPGYDYKNVLNNLITQQIKTEERKTGNKLPYWFEGISNNQGFSFKNGTLLIHFGQYEIAPYAAGMPAFTIPRHQFMNLLKPGIRDLLQ</sequence>
<organism evidence="4 5">
    <name type="scientific">Brevibacillus panacihumi</name>
    <dbReference type="NCBI Taxonomy" id="497735"/>
    <lineage>
        <taxon>Bacteria</taxon>
        <taxon>Bacillati</taxon>
        <taxon>Bacillota</taxon>
        <taxon>Bacilli</taxon>
        <taxon>Bacillales</taxon>
        <taxon>Paenibacillaceae</taxon>
        <taxon>Brevibacillus</taxon>
    </lineage>
</organism>
<dbReference type="Gene3D" id="3.90.640.20">
    <property type="entry name" value="Heat-shock cognate protein, ATPase"/>
    <property type="match status" value="1"/>
</dbReference>
<name>A0A3M8D3P0_9BACL</name>
<dbReference type="InterPro" id="IPR021729">
    <property type="entry name" value="DUF3298"/>
</dbReference>
<dbReference type="Pfam" id="PF13739">
    <property type="entry name" value="PdaC"/>
    <property type="match status" value="1"/>
</dbReference>
<protein>
    <submittedName>
        <fullName evidence="4">DUF3298/DUF4163 domain-containing protein</fullName>
    </submittedName>
</protein>
<dbReference type="AlphaFoldDB" id="A0A3M8D3P0"/>
<dbReference type="EMBL" id="RHHT01000009">
    <property type="protein sequence ID" value="RNB82694.1"/>
    <property type="molecule type" value="Genomic_DNA"/>
</dbReference>
<dbReference type="InterPro" id="IPR025303">
    <property type="entry name" value="PdaC"/>
</dbReference>
<dbReference type="Gene3D" id="3.30.565.40">
    <property type="entry name" value="Fervidobacterium nodosum Rt17-B1 like"/>
    <property type="match status" value="1"/>
</dbReference>
<feature type="signal peptide" evidence="1">
    <location>
        <begin position="1"/>
        <end position="27"/>
    </location>
</feature>
<accession>A0A3M8D3P0</accession>
<dbReference type="RefSeq" id="WP_122912584.1">
    <property type="nucleotide sequence ID" value="NZ_RHHT01000009.1"/>
</dbReference>
<evidence type="ECO:0000259" key="2">
    <source>
        <dbReference type="Pfam" id="PF11738"/>
    </source>
</evidence>
<dbReference type="Pfam" id="PF11738">
    <property type="entry name" value="DUF3298"/>
    <property type="match status" value="1"/>
</dbReference>
<evidence type="ECO:0000313" key="4">
    <source>
        <dbReference type="EMBL" id="RNB82694.1"/>
    </source>
</evidence>
<keyword evidence="1" id="KW-0732">Signal</keyword>